<keyword evidence="7" id="KW-1185">Reference proteome</keyword>
<gene>
    <name evidence="6" type="ORF">HID58_001934</name>
</gene>
<reference evidence="6 7" key="1">
    <citation type="submission" date="2021-05" db="EMBL/GenBank/DDBJ databases">
        <title>Genome Assembly of Synthetic Allotetraploid Brassica napus Reveals Homoeologous Exchanges between Subgenomes.</title>
        <authorList>
            <person name="Davis J.T."/>
        </authorList>
    </citation>
    <scope>NUCLEOTIDE SEQUENCE [LARGE SCALE GENOMIC DNA]</scope>
    <source>
        <strain evidence="7">cv. Da-Ae</strain>
        <tissue evidence="6">Seedling</tissue>
    </source>
</reference>
<keyword evidence="3" id="KW-0460">Magnesium</keyword>
<comment type="caution">
    <text evidence="6">The sequence shown here is derived from an EMBL/GenBank/DDBJ whole genome shotgun (WGS) entry which is preliminary data.</text>
</comment>
<dbReference type="Proteomes" id="UP000824890">
    <property type="component" value="Unassembled WGS sequence"/>
</dbReference>
<dbReference type="SUPFAM" id="SSF57850">
    <property type="entry name" value="RING/U-box"/>
    <property type="match status" value="1"/>
</dbReference>
<name>A0ABQ8EKT3_BRANA</name>
<dbReference type="PANTHER" id="PTHR13994:SF50">
    <property type="entry name" value="NUDIX HYDROLASE 7"/>
    <property type="match status" value="1"/>
</dbReference>
<comment type="catalytic activity">
    <reaction evidence="3">
        <text>NADH + H2O = reduced beta-nicotinamide D-ribonucleotide + AMP + 2 H(+)</text>
        <dbReference type="Rhea" id="RHEA:48868"/>
        <dbReference type="ChEBI" id="CHEBI:15377"/>
        <dbReference type="ChEBI" id="CHEBI:15378"/>
        <dbReference type="ChEBI" id="CHEBI:57945"/>
        <dbReference type="ChEBI" id="CHEBI:90832"/>
        <dbReference type="ChEBI" id="CHEBI:456215"/>
        <dbReference type="EC" id="3.6.1.22"/>
    </reaction>
</comment>
<dbReference type="InterPro" id="IPR013083">
    <property type="entry name" value="Znf_RING/FYVE/PHD"/>
</dbReference>
<evidence type="ECO:0000259" key="5">
    <source>
        <dbReference type="Pfam" id="PF18290"/>
    </source>
</evidence>
<dbReference type="Gene3D" id="3.90.79.10">
    <property type="entry name" value="Nucleoside Triphosphate Pyrophosphohydrolase"/>
    <property type="match status" value="2"/>
</dbReference>
<comment type="catalytic activity">
    <reaction evidence="3">
        <text>ADP-D-ribose + H2O = D-ribose 5-phosphate + AMP + 2 H(+)</text>
        <dbReference type="Rhea" id="RHEA:10412"/>
        <dbReference type="ChEBI" id="CHEBI:15377"/>
        <dbReference type="ChEBI" id="CHEBI:15378"/>
        <dbReference type="ChEBI" id="CHEBI:57967"/>
        <dbReference type="ChEBI" id="CHEBI:78346"/>
        <dbReference type="ChEBI" id="CHEBI:456215"/>
        <dbReference type="EC" id="3.6.1.13"/>
    </reaction>
</comment>
<evidence type="ECO:0000313" key="7">
    <source>
        <dbReference type="Proteomes" id="UP000824890"/>
    </source>
</evidence>
<feature type="region of interest" description="Disordered" evidence="4">
    <location>
        <begin position="1"/>
        <end position="25"/>
    </location>
</feature>
<evidence type="ECO:0000313" key="6">
    <source>
        <dbReference type="EMBL" id="KAH0942297.1"/>
    </source>
</evidence>
<dbReference type="EC" id="3.6.1.22" evidence="3"/>
<accession>A0ABQ8EKT3</accession>
<keyword evidence="3" id="KW-0479">Metal-binding</keyword>
<feature type="compositionally biased region" description="Polar residues" evidence="4">
    <location>
        <begin position="7"/>
        <end position="18"/>
    </location>
</feature>
<proteinExistence type="inferred from homology"/>
<feature type="domain" description="Pre-nudix hydrolase" evidence="5">
    <location>
        <begin position="61"/>
        <end position="139"/>
    </location>
</feature>
<evidence type="ECO:0000256" key="3">
    <source>
        <dbReference type="RuleBase" id="RU368106"/>
    </source>
</evidence>
<evidence type="ECO:0000256" key="4">
    <source>
        <dbReference type="SAM" id="MobiDB-lite"/>
    </source>
</evidence>
<dbReference type="SUPFAM" id="SSF55811">
    <property type="entry name" value="Nudix"/>
    <property type="match status" value="1"/>
</dbReference>
<dbReference type="PANTHER" id="PTHR13994">
    <property type="entry name" value="NUDIX HYDROLASE RELATED"/>
    <property type="match status" value="1"/>
</dbReference>
<protein>
    <recommendedName>
        <fullName evidence="3">Nudix hydrolase</fullName>
        <shortName evidence="3">AtNUDT</shortName>
        <ecNumber evidence="3">3.6.1.13</ecNumber>
        <ecNumber evidence="3">3.6.1.22</ecNumber>
    </recommendedName>
    <alternativeName>
        <fullName evidence="3">ADP-ribose pyrophosphatase</fullName>
    </alternativeName>
    <alternativeName>
        <fullName evidence="3">NADH pyrophosphatase</fullName>
    </alternativeName>
</protein>
<dbReference type="Gene3D" id="3.30.40.10">
    <property type="entry name" value="Zinc/RING finger domain, C3HC4 (zinc finger)"/>
    <property type="match status" value="1"/>
</dbReference>
<dbReference type="InterPro" id="IPR040618">
    <property type="entry name" value="Pre-Nudix"/>
</dbReference>
<comment type="function">
    <text evidence="3">Mediates the hydrolysis of some nucleoside diphosphate derivatives, possibly using both NADH and ADP-ribose as substrates.</text>
</comment>
<feature type="region of interest" description="Disordered" evidence="4">
    <location>
        <begin position="268"/>
        <end position="287"/>
    </location>
</feature>
<dbReference type="Pfam" id="PF18290">
    <property type="entry name" value="Nudix_hydro"/>
    <property type="match status" value="1"/>
</dbReference>
<comment type="catalytic activity">
    <reaction evidence="3">
        <text>NAD(+) + H2O = beta-nicotinamide D-ribonucleotide + AMP + 2 H(+)</text>
        <dbReference type="Rhea" id="RHEA:11800"/>
        <dbReference type="ChEBI" id="CHEBI:14649"/>
        <dbReference type="ChEBI" id="CHEBI:15377"/>
        <dbReference type="ChEBI" id="CHEBI:15378"/>
        <dbReference type="ChEBI" id="CHEBI:57540"/>
        <dbReference type="ChEBI" id="CHEBI:456215"/>
        <dbReference type="EC" id="3.6.1.22"/>
    </reaction>
</comment>
<evidence type="ECO:0000256" key="2">
    <source>
        <dbReference type="ARBA" id="ARBA00022801"/>
    </source>
</evidence>
<comment type="cofactor">
    <cofactor evidence="3">
        <name>Mg(2+)</name>
        <dbReference type="ChEBI" id="CHEBI:18420"/>
    </cofactor>
</comment>
<dbReference type="InterPro" id="IPR003293">
    <property type="entry name" value="Nudix_hydrolase6-like"/>
</dbReference>
<feature type="non-terminal residue" evidence="6">
    <location>
        <position position="1"/>
    </location>
</feature>
<keyword evidence="2 3" id="KW-0378">Hydrolase</keyword>
<feature type="region of interest" description="Disordered" evidence="4">
    <location>
        <begin position="392"/>
        <end position="411"/>
    </location>
</feature>
<dbReference type="PRINTS" id="PR01356">
    <property type="entry name" value="GFGPROTEIN"/>
</dbReference>
<dbReference type="EC" id="3.6.1.13" evidence="3"/>
<organism evidence="6 7">
    <name type="scientific">Brassica napus</name>
    <name type="common">Rape</name>
    <dbReference type="NCBI Taxonomy" id="3708"/>
    <lineage>
        <taxon>Eukaryota</taxon>
        <taxon>Viridiplantae</taxon>
        <taxon>Streptophyta</taxon>
        <taxon>Embryophyta</taxon>
        <taxon>Tracheophyta</taxon>
        <taxon>Spermatophyta</taxon>
        <taxon>Magnoliopsida</taxon>
        <taxon>eudicotyledons</taxon>
        <taxon>Gunneridae</taxon>
        <taxon>Pentapetalae</taxon>
        <taxon>rosids</taxon>
        <taxon>malvids</taxon>
        <taxon>Brassicales</taxon>
        <taxon>Brassicaceae</taxon>
        <taxon>Brassiceae</taxon>
        <taxon>Brassica</taxon>
    </lineage>
</organism>
<dbReference type="Gene3D" id="3.40.630.30">
    <property type="match status" value="1"/>
</dbReference>
<dbReference type="InterPro" id="IPR015797">
    <property type="entry name" value="NUDIX_hydrolase-like_dom_sf"/>
</dbReference>
<dbReference type="EMBL" id="JAGKQM010000001">
    <property type="protein sequence ID" value="KAH0942297.1"/>
    <property type="molecule type" value="Genomic_DNA"/>
</dbReference>
<evidence type="ECO:0000256" key="1">
    <source>
        <dbReference type="ARBA" id="ARBA00005582"/>
    </source>
</evidence>
<sequence>QEKKVPGTNQSKVYSSPSRYKGRPLSQKHFDSLRSLRLDYLEHISLNHPRELIKMDASKIFQGEPDNYDGVTVTIAEPMDAAVFTEKLRASLSHWRQEGKKGIWINLPIRFANLVEAAVSEGFRYHHAEPDYLMLVSWIPNTRDTIPANASHVVGVGALVLNKNTGEVLVVQEKSGYFRNKNVWKLPTGVVNEIVADFVEVLSFSARCNGIHETLRTNAAFYVDVRGLPCAHNFHVECIDQWLRLNVNRLGAVAQFFQTLISAHYPTSRAHQHNSPPHRGTRKQQKLGYIRSQPQSESYFLRLPSLIHPIKKLDTDQRYSESLHPIALLEFSEPHRTNNHVESKWRRYRFRGQPKSKHRTNVRSNAFKNQQTQCVTKVKTALDMGCCSISRKDRSRRRRNRPKPFRRNGSAPYCIDRQSHKAFLKKKSDLFFLCALTPRSYEIIEQKSEILEAKWMPIKKIRRPAIEPEPRDYMANICQKKCEEEYLGFSTVETTTGTGKKSFVYCNADHAMSLNAARDQASSSH</sequence>
<comment type="similarity">
    <text evidence="1 3">Belongs to the Nudix hydrolase family.</text>
</comment>
<feature type="compositionally biased region" description="Basic residues" evidence="4">
    <location>
        <begin position="393"/>
        <end position="406"/>
    </location>
</feature>